<comment type="caution">
    <text evidence="1">The sequence shown here is derived from an EMBL/GenBank/DDBJ whole genome shotgun (WGS) entry which is preliminary data.</text>
</comment>
<evidence type="ECO:0000313" key="1">
    <source>
        <dbReference type="EMBL" id="KAJ2808656.1"/>
    </source>
</evidence>
<sequence length="54" mass="5413">MLVGKVGRLGPGVPPLCASPTISNCGGALGVGPSDDCLGFHMKQEESTDITEIG</sequence>
<protein>
    <submittedName>
        <fullName evidence="1">Uncharacterized protein</fullName>
    </submittedName>
</protein>
<dbReference type="EMBL" id="JANBUO010000032">
    <property type="protein sequence ID" value="KAJ2808656.1"/>
    <property type="molecule type" value="Genomic_DNA"/>
</dbReference>
<accession>A0A9W8I5P6</accession>
<dbReference type="AlphaFoldDB" id="A0A9W8I5P6"/>
<organism evidence="1 2">
    <name type="scientific">Coemansia guatemalensis</name>
    <dbReference type="NCBI Taxonomy" id="2761395"/>
    <lineage>
        <taxon>Eukaryota</taxon>
        <taxon>Fungi</taxon>
        <taxon>Fungi incertae sedis</taxon>
        <taxon>Zoopagomycota</taxon>
        <taxon>Kickxellomycotina</taxon>
        <taxon>Kickxellomycetes</taxon>
        <taxon>Kickxellales</taxon>
        <taxon>Kickxellaceae</taxon>
        <taxon>Coemansia</taxon>
    </lineage>
</organism>
<proteinExistence type="predicted"/>
<dbReference type="Proteomes" id="UP001140094">
    <property type="component" value="Unassembled WGS sequence"/>
</dbReference>
<name>A0A9W8I5P6_9FUNG</name>
<reference evidence="1" key="1">
    <citation type="submission" date="2022-07" db="EMBL/GenBank/DDBJ databases">
        <title>Phylogenomic reconstructions and comparative analyses of Kickxellomycotina fungi.</title>
        <authorList>
            <person name="Reynolds N.K."/>
            <person name="Stajich J.E."/>
            <person name="Barry K."/>
            <person name="Grigoriev I.V."/>
            <person name="Crous P."/>
            <person name="Smith M.E."/>
        </authorList>
    </citation>
    <scope>NUCLEOTIDE SEQUENCE</scope>
    <source>
        <strain evidence="1">NRRL 1565</strain>
    </source>
</reference>
<evidence type="ECO:0000313" key="2">
    <source>
        <dbReference type="Proteomes" id="UP001140094"/>
    </source>
</evidence>
<keyword evidence="2" id="KW-1185">Reference proteome</keyword>
<gene>
    <name evidence="1" type="ORF">H4R20_000749</name>
</gene>